<keyword evidence="1" id="KW-1133">Transmembrane helix</keyword>
<reference evidence="3 4" key="2">
    <citation type="submission" date="2024-07" db="EMBL/GenBank/DDBJ databases">
        <authorList>
            <person name="Akdeniz Z."/>
        </authorList>
    </citation>
    <scope>NUCLEOTIDE SEQUENCE [LARGE SCALE GENOMIC DNA]</scope>
</reference>
<dbReference type="EMBL" id="CAXDID020000311">
    <property type="protein sequence ID" value="CAL6075007.1"/>
    <property type="molecule type" value="Genomic_DNA"/>
</dbReference>
<reference evidence="2" key="1">
    <citation type="submission" date="2023-06" db="EMBL/GenBank/DDBJ databases">
        <authorList>
            <person name="Kurt Z."/>
        </authorList>
    </citation>
    <scope>NUCLEOTIDE SEQUENCE</scope>
</reference>
<proteinExistence type="predicted"/>
<accession>A0AA86UE96</accession>
<protein>
    <submittedName>
        <fullName evidence="2">Cation efflux family protein</fullName>
    </submittedName>
    <submittedName>
        <fullName evidence="3">Cation_efflux family protein</fullName>
    </submittedName>
</protein>
<evidence type="ECO:0000256" key="1">
    <source>
        <dbReference type="SAM" id="Phobius"/>
    </source>
</evidence>
<feature type="transmembrane region" description="Helical" evidence="1">
    <location>
        <begin position="6"/>
        <end position="27"/>
    </location>
</feature>
<dbReference type="EMBL" id="CATOUU010000779">
    <property type="protein sequence ID" value="CAI9947712.1"/>
    <property type="molecule type" value="Genomic_DNA"/>
</dbReference>
<organism evidence="2">
    <name type="scientific">Hexamita inflata</name>
    <dbReference type="NCBI Taxonomy" id="28002"/>
    <lineage>
        <taxon>Eukaryota</taxon>
        <taxon>Metamonada</taxon>
        <taxon>Diplomonadida</taxon>
        <taxon>Hexamitidae</taxon>
        <taxon>Hexamitinae</taxon>
        <taxon>Hexamita</taxon>
    </lineage>
</organism>
<dbReference type="Proteomes" id="UP001642409">
    <property type="component" value="Unassembled WGS sequence"/>
</dbReference>
<sequence>MSILATAMDLLLEILSGIVLFISVRLAKLGIKQGEFQQAIHYNNPDNIKYIYAQRQKTELIDGFSQRRGLKFEDVISAMCSAGMDCSKMDCSKRRRE</sequence>
<gene>
    <name evidence="2" type="ORF">HINF_LOCUS35357</name>
    <name evidence="3" type="ORF">HINF_LOCUS56998</name>
</gene>
<keyword evidence="4" id="KW-1185">Reference proteome</keyword>
<evidence type="ECO:0000313" key="3">
    <source>
        <dbReference type="EMBL" id="CAL6075007.1"/>
    </source>
</evidence>
<keyword evidence="1" id="KW-0812">Transmembrane</keyword>
<name>A0AA86UE96_9EUKA</name>
<keyword evidence="1" id="KW-0472">Membrane</keyword>
<dbReference type="AlphaFoldDB" id="A0AA86UE96"/>
<evidence type="ECO:0000313" key="2">
    <source>
        <dbReference type="EMBL" id="CAI9947712.1"/>
    </source>
</evidence>
<comment type="caution">
    <text evidence="2">The sequence shown here is derived from an EMBL/GenBank/DDBJ whole genome shotgun (WGS) entry which is preliminary data.</text>
</comment>
<evidence type="ECO:0000313" key="4">
    <source>
        <dbReference type="Proteomes" id="UP001642409"/>
    </source>
</evidence>